<reference evidence="5 6" key="1">
    <citation type="journal article" date="2021" name="Microbiol. Resour. Announc.">
        <title>Complete Genome Sequences of Two Rhodococcus sp. Strains with Large and Linear Chromosomes, Isolated from Apple Rhizosphere.</title>
        <authorList>
            <person name="Benning S."/>
            <person name="Brugnone N."/>
            <person name="Siani R."/>
            <person name="Kublik S."/>
            <person name="Schloter M."/>
            <person name="Rad V."/>
        </authorList>
    </citation>
    <scope>NUCLEOTIDE SEQUENCE [LARGE SCALE GENOMIC DNA]</scope>
    <source>
        <strain evidence="5 6">R79</strain>
    </source>
</reference>
<dbReference type="InterPro" id="IPR050204">
    <property type="entry name" value="AraC_XylS_family_regulators"/>
</dbReference>
<keyword evidence="1" id="KW-0805">Transcription regulation</keyword>
<keyword evidence="3" id="KW-0804">Transcription</keyword>
<sequence>MDTPDSSPRFEDWHHLHEAVADAYFPHTLEPLTAGAAAEASIGSIDLGACRITHMALGAEVALKSEHPGAYGINIPVSGRLESVIERTEVASEVGQATACPPGVRTLIPHWNPSCRLIGFKIDEHYLQREMDRILDRPGRSLPLQLDLRGDAGQSWLKFLRSTYDLVASDDGLLHNDLMRIQLSAAVTTGFVLAAVPDEDPGRSAYRPRVVKRVIAAIHDDPARAWTPGDMADIAGVSVRRLQQAFREYVGVTPFAYLHDVRIERAHADLAVSGPPTTVLDVILRWGFTHPGRFAAEYRRKYGVPPSHTLTR</sequence>
<evidence type="ECO:0000256" key="1">
    <source>
        <dbReference type="ARBA" id="ARBA00023015"/>
    </source>
</evidence>
<accession>A0A974W6H9</accession>
<dbReference type="InterPro" id="IPR018062">
    <property type="entry name" value="HTH_AraC-typ_CS"/>
</dbReference>
<dbReference type="SMART" id="SM00342">
    <property type="entry name" value="HTH_ARAC"/>
    <property type="match status" value="1"/>
</dbReference>
<protein>
    <submittedName>
        <fullName evidence="5">AraC family transcriptional regulator</fullName>
    </submittedName>
</protein>
<dbReference type="InterPro" id="IPR018060">
    <property type="entry name" value="HTH_AraC"/>
</dbReference>
<dbReference type="InterPro" id="IPR035418">
    <property type="entry name" value="AraC-bd_2"/>
</dbReference>
<evidence type="ECO:0000256" key="2">
    <source>
        <dbReference type="ARBA" id="ARBA00023125"/>
    </source>
</evidence>
<dbReference type="Pfam" id="PF14525">
    <property type="entry name" value="AraC_binding_2"/>
    <property type="match status" value="1"/>
</dbReference>
<dbReference type="RefSeq" id="WP_206007934.1">
    <property type="nucleotide sequence ID" value="NZ_CP070619.1"/>
</dbReference>
<evidence type="ECO:0000259" key="4">
    <source>
        <dbReference type="PROSITE" id="PS01124"/>
    </source>
</evidence>
<evidence type="ECO:0000313" key="5">
    <source>
        <dbReference type="EMBL" id="QSE91507.1"/>
    </source>
</evidence>
<dbReference type="Gene3D" id="1.10.10.60">
    <property type="entry name" value="Homeodomain-like"/>
    <property type="match status" value="1"/>
</dbReference>
<keyword evidence="2" id="KW-0238">DNA-binding</keyword>
<dbReference type="EMBL" id="CP070619">
    <property type="protein sequence ID" value="QSE91507.1"/>
    <property type="molecule type" value="Genomic_DNA"/>
</dbReference>
<gene>
    <name evidence="5" type="ORF">JWS13_24145</name>
</gene>
<dbReference type="PROSITE" id="PS01124">
    <property type="entry name" value="HTH_ARAC_FAMILY_2"/>
    <property type="match status" value="1"/>
</dbReference>
<dbReference type="Proteomes" id="UP000662986">
    <property type="component" value="Chromosome"/>
</dbReference>
<dbReference type="SUPFAM" id="SSF46689">
    <property type="entry name" value="Homeodomain-like"/>
    <property type="match status" value="1"/>
</dbReference>
<feature type="domain" description="HTH araC/xylS-type" evidence="4">
    <location>
        <begin position="212"/>
        <end position="312"/>
    </location>
</feature>
<name>A0A974W6H9_9NOCA</name>
<organism evidence="5 6">
    <name type="scientific">Rhodococcus pseudokoreensis</name>
    <dbReference type="NCBI Taxonomy" id="2811421"/>
    <lineage>
        <taxon>Bacteria</taxon>
        <taxon>Bacillati</taxon>
        <taxon>Actinomycetota</taxon>
        <taxon>Actinomycetes</taxon>
        <taxon>Mycobacteriales</taxon>
        <taxon>Nocardiaceae</taxon>
        <taxon>Rhodococcus</taxon>
    </lineage>
</organism>
<keyword evidence="6" id="KW-1185">Reference proteome</keyword>
<reference evidence="5 6" key="2">
    <citation type="journal article" date="2022" name="Arch. Microbiol.">
        <title>Rhodococcus pseudokoreensis sp. nov. isolated from the rhizosphere of young M26 apple rootstocks.</title>
        <authorList>
            <person name="Kampfer P."/>
            <person name="Glaeser S.P."/>
            <person name="Blom J."/>
            <person name="Wolf J."/>
            <person name="Benning S."/>
            <person name="Schloter M."/>
            <person name="Neumann-Schaal M."/>
        </authorList>
    </citation>
    <scope>NUCLEOTIDE SEQUENCE [LARGE SCALE GENOMIC DNA]</scope>
    <source>
        <strain evidence="5 6">R79</strain>
    </source>
</reference>
<dbReference type="Pfam" id="PF12833">
    <property type="entry name" value="HTH_18"/>
    <property type="match status" value="1"/>
</dbReference>
<evidence type="ECO:0000256" key="3">
    <source>
        <dbReference type="ARBA" id="ARBA00023163"/>
    </source>
</evidence>
<dbReference type="PANTHER" id="PTHR46796:SF12">
    <property type="entry name" value="HTH-TYPE DNA-BINDING TRANSCRIPTIONAL ACTIVATOR EUTR"/>
    <property type="match status" value="1"/>
</dbReference>
<dbReference type="InterPro" id="IPR009057">
    <property type="entry name" value="Homeodomain-like_sf"/>
</dbReference>
<proteinExistence type="predicted"/>
<evidence type="ECO:0000313" key="6">
    <source>
        <dbReference type="Proteomes" id="UP000662986"/>
    </source>
</evidence>
<dbReference type="PROSITE" id="PS00041">
    <property type="entry name" value="HTH_ARAC_FAMILY_1"/>
    <property type="match status" value="1"/>
</dbReference>
<dbReference type="PANTHER" id="PTHR46796">
    <property type="entry name" value="HTH-TYPE TRANSCRIPTIONAL ACTIVATOR RHAS-RELATED"/>
    <property type="match status" value="1"/>
</dbReference>